<feature type="non-terminal residue" evidence="1">
    <location>
        <position position="1"/>
    </location>
</feature>
<dbReference type="STRING" id="946122.A0A0C2WVU3"/>
<dbReference type="Proteomes" id="UP000054549">
    <property type="component" value="Unassembled WGS sequence"/>
</dbReference>
<dbReference type="InParanoid" id="A0A0C2WVU3"/>
<reference evidence="1 2" key="1">
    <citation type="submission" date="2014-04" db="EMBL/GenBank/DDBJ databases">
        <title>Evolutionary Origins and Diversification of the Mycorrhizal Mutualists.</title>
        <authorList>
            <consortium name="DOE Joint Genome Institute"/>
            <consortium name="Mycorrhizal Genomics Consortium"/>
            <person name="Kohler A."/>
            <person name="Kuo A."/>
            <person name="Nagy L.G."/>
            <person name="Floudas D."/>
            <person name="Copeland A."/>
            <person name="Barry K.W."/>
            <person name="Cichocki N."/>
            <person name="Veneault-Fourrey C."/>
            <person name="LaButti K."/>
            <person name="Lindquist E.A."/>
            <person name="Lipzen A."/>
            <person name="Lundell T."/>
            <person name="Morin E."/>
            <person name="Murat C."/>
            <person name="Riley R."/>
            <person name="Ohm R."/>
            <person name="Sun H."/>
            <person name="Tunlid A."/>
            <person name="Henrissat B."/>
            <person name="Grigoriev I.V."/>
            <person name="Hibbett D.S."/>
            <person name="Martin F."/>
        </authorList>
    </citation>
    <scope>NUCLEOTIDE SEQUENCE [LARGE SCALE GENOMIC DNA]</scope>
    <source>
        <strain evidence="1 2">Koide BX008</strain>
    </source>
</reference>
<gene>
    <name evidence="1" type="ORF">M378DRAFT_83676</name>
</gene>
<dbReference type="EMBL" id="KN818298">
    <property type="protein sequence ID" value="KIL60453.1"/>
    <property type="molecule type" value="Genomic_DNA"/>
</dbReference>
<evidence type="ECO:0000313" key="2">
    <source>
        <dbReference type="Proteomes" id="UP000054549"/>
    </source>
</evidence>
<dbReference type="AlphaFoldDB" id="A0A0C2WVU3"/>
<keyword evidence="2" id="KW-1185">Reference proteome</keyword>
<dbReference type="HOGENOM" id="CLU_193166_0_0_1"/>
<dbReference type="OrthoDB" id="10249672at2759"/>
<sequence>QKRMGQYGAAAGFRRTLAFSESQVLIEIVSYLKKTLGLVDADVLTVEEARQCEGESGITKSIFDTPAFE</sequence>
<name>A0A0C2WVU3_AMAMK</name>
<proteinExistence type="predicted"/>
<accession>A0A0C2WVU3</accession>
<evidence type="ECO:0000313" key="1">
    <source>
        <dbReference type="EMBL" id="KIL60453.1"/>
    </source>
</evidence>
<organism evidence="1 2">
    <name type="scientific">Amanita muscaria (strain Koide BX008)</name>
    <dbReference type="NCBI Taxonomy" id="946122"/>
    <lineage>
        <taxon>Eukaryota</taxon>
        <taxon>Fungi</taxon>
        <taxon>Dikarya</taxon>
        <taxon>Basidiomycota</taxon>
        <taxon>Agaricomycotina</taxon>
        <taxon>Agaricomycetes</taxon>
        <taxon>Agaricomycetidae</taxon>
        <taxon>Agaricales</taxon>
        <taxon>Pluteineae</taxon>
        <taxon>Amanitaceae</taxon>
        <taxon>Amanita</taxon>
    </lineage>
</organism>
<protein>
    <submittedName>
        <fullName evidence="1">Uncharacterized protein</fullName>
    </submittedName>
</protein>